<dbReference type="GO" id="GO:0019305">
    <property type="term" value="P:dTDP-rhamnose biosynthetic process"/>
    <property type="evidence" value="ECO:0007669"/>
    <property type="project" value="UniProtKB-UniPathway"/>
</dbReference>
<dbReference type="Proteomes" id="UP000295334">
    <property type="component" value="Unassembled WGS sequence"/>
</dbReference>
<organism evidence="8 9">
    <name type="scientific">Flaviaesturariibacter flavus</name>
    <dbReference type="NCBI Taxonomy" id="2502780"/>
    <lineage>
        <taxon>Bacteria</taxon>
        <taxon>Pseudomonadati</taxon>
        <taxon>Bacteroidota</taxon>
        <taxon>Chitinophagia</taxon>
        <taxon>Chitinophagales</taxon>
        <taxon>Chitinophagaceae</taxon>
        <taxon>Flaviaestuariibacter</taxon>
    </lineage>
</organism>
<evidence type="ECO:0000256" key="5">
    <source>
        <dbReference type="ARBA" id="ARBA00048200"/>
    </source>
</evidence>
<keyword evidence="6" id="KW-0521">NADP</keyword>
<dbReference type="UniPathway" id="UPA00124"/>
<evidence type="ECO:0000256" key="3">
    <source>
        <dbReference type="ARBA" id="ARBA00012929"/>
    </source>
</evidence>
<feature type="domain" description="RmlD-like substrate binding" evidence="7">
    <location>
        <begin position="1"/>
        <end position="283"/>
    </location>
</feature>
<comment type="pathway">
    <text evidence="1 6">Carbohydrate biosynthesis; dTDP-L-rhamnose biosynthesis.</text>
</comment>
<evidence type="ECO:0000313" key="8">
    <source>
        <dbReference type="EMBL" id="TCJ17643.1"/>
    </source>
</evidence>
<keyword evidence="9" id="KW-1185">Reference proteome</keyword>
<dbReference type="Pfam" id="PF04321">
    <property type="entry name" value="RmlD_sub_bind"/>
    <property type="match status" value="1"/>
</dbReference>
<dbReference type="NCBIfam" id="TIGR01214">
    <property type="entry name" value="rmlD"/>
    <property type="match status" value="1"/>
</dbReference>
<dbReference type="InterPro" id="IPR036291">
    <property type="entry name" value="NAD(P)-bd_dom_sf"/>
</dbReference>
<proteinExistence type="inferred from homology"/>
<comment type="function">
    <text evidence="6">Catalyzes the reduction of dTDP-6-deoxy-L-lyxo-4-hexulose to yield dTDP-L-rhamnose.</text>
</comment>
<dbReference type="PANTHER" id="PTHR10491">
    <property type="entry name" value="DTDP-4-DEHYDRORHAMNOSE REDUCTASE"/>
    <property type="match status" value="1"/>
</dbReference>
<evidence type="ECO:0000256" key="1">
    <source>
        <dbReference type="ARBA" id="ARBA00004781"/>
    </source>
</evidence>
<dbReference type="Gene3D" id="3.90.25.10">
    <property type="entry name" value="UDP-galactose 4-epimerase, domain 1"/>
    <property type="match status" value="1"/>
</dbReference>
<dbReference type="Gene3D" id="3.40.50.720">
    <property type="entry name" value="NAD(P)-binding Rossmann-like Domain"/>
    <property type="match status" value="1"/>
</dbReference>
<dbReference type="GO" id="GO:0008831">
    <property type="term" value="F:dTDP-4-dehydrorhamnose reductase activity"/>
    <property type="evidence" value="ECO:0007669"/>
    <property type="project" value="UniProtKB-EC"/>
</dbReference>
<dbReference type="InterPro" id="IPR029903">
    <property type="entry name" value="RmlD-like-bd"/>
</dbReference>
<dbReference type="PANTHER" id="PTHR10491:SF4">
    <property type="entry name" value="METHIONINE ADENOSYLTRANSFERASE 2 SUBUNIT BETA"/>
    <property type="match status" value="1"/>
</dbReference>
<name>A0A4R1BJZ4_9BACT</name>
<keyword evidence="6 8" id="KW-0560">Oxidoreductase</keyword>
<dbReference type="InterPro" id="IPR005913">
    <property type="entry name" value="dTDP_dehydrorham_reduct"/>
</dbReference>
<reference evidence="8 9" key="1">
    <citation type="submission" date="2019-03" db="EMBL/GenBank/DDBJ databases">
        <authorList>
            <person name="Kim M.K.M."/>
        </authorList>
    </citation>
    <scope>NUCLEOTIDE SEQUENCE [LARGE SCALE GENOMIC DNA]</scope>
    <source>
        <strain evidence="8 9">17J68-12</strain>
    </source>
</reference>
<dbReference type="EMBL" id="SJZI01000008">
    <property type="protein sequence ID" value="TCJ17643.1"/>
    <property type="molecule type" value="Genomic_DNA"/>
</dbReference>
<evidence type="ECO:0000256" key="6">
    <source>
        <dbReference type="RuleBase" id="RU364082"/>
    </source>
</evidence>
<protein>
    <recommendedName>
        <fullName evidence="4 6">dTDP-4-dehydrorhamnose reductase</fullName>
        <ecNumber evidence="3 6">1.1.1.133</ecNumber>
    </recommendedName>
</protein>
<dbReference type="SUPFAM" id="SSF51735">
    <property type="entry name" value="NAD(P)-binding Rossmann-fold domains"/>
    <property type="match status" value="1"/>
</dbReference>
<evidence type="ECO:0000259" key="7">
    <source>
        <dbReference type="Pfam" id="PF04321"/>
    </source>
</evidence>
<dbReference type="OrthoDB" id="9803892at2"/>
<gene>
    <name evidence="8" type="primary">rfbD</name>
    <name evidence="8" type="ORF">EPD60_05490</name>
</gene>
<dbReference type="EC" id="1.1.1.133" evidence="3 6"/>
<evidence type="ECO:0000256" key="4">
    <source>
        <dbReference type="ARBA" id="ARBA00017099"/>
    </source>
</evidence>
<evidence type="ECO:0000313" key="9">
    <source>
        <dbReference type="Proteomes" id="UP000295334"/>
    </source>
</evidence>
<comment type="caution">
    <text evidence="8">The sequence shown here is derived from an EMBL/GenBank/DDBJ whole genome shotgun (WGS) entry which is preliminary data.</text>
</comment>
<sequence>MKILVTGAGGQLSSELTALASEFPQFEILALPVDALDITDRHQVAAVFERERPGACINAAAYTAVDKAEQDRDTAYAVNAYATGILAGACAAAGARFIHVSTDYVFDGQGTRPYREDDPTGPLGVYGASKLKGEELCFAADPSAIVVRTAWVFSSYGNNFVKTMLRLMGERPALSIVNDQHGCPTYAADLARTVLQILAGDKWVPGTYHFSNAGETTWYRFAEAIRDKAGLSCALQPITTDQYPTPAKRPAWSVLDTTKIRTTYGLHIRGWEECLDDCLEKLQVRQSK</sequence>
<accession>A0A4R1BJZ4</accession>
<comment type="similarity">
    <text evidence="2 6">Belongs to the dTDP-4-dehydrorhamnose reductase family.</text>
</comment>
<dbReference type="AlphaFoldDB" id="A0A4R1BJZ4"/>
<evidence type="ECO:0000256" key="2">
    <source>
        <dbReference type="ARBA" id="ARBA00010944"/>
    </source>
</evidence>
<comment type="catalytic activity">
    <reaction evidence="5">
        <text>dTDP-beta-L-rhamnose + NADP(+) = dTDP-4-dehydro-beta-L-rhamnose + NADPH + H(+)</text>
        <dbReference type="Rhea" id="RHEA:21796"/>
        <dbReference type="ChEBI" id="CHEBI:15378"/>
        <dbReference type="ChEBI" id="CHEBI:57510"/>
        <dbReference type="ChEBI" id="CHEBI:57783"/>
        <dbReference type="ChEBI" id="CHEBI:58349"/>
        <dbReference type="ChEBI" id="CHEBI:62830"/>
        <dbReference type="EC" id="1.1.1.133"/>
    </reaction>
</comment>
<dbReference type="RefSeq" id="WP_131447655.1">
    <property type="nucleotide sequence ID" value="NZ_SJZI01000008.1"/>
</dbReference>
<dbReference type="CDD" id="cd05254">
    <property type="entry name" value="dTDP_HR_like_SDR_e"/>
    <property type="match status" value="1"/>
</dbReference>